<feature type="transmembrane region" description="Helical" evidence="1">
    <location>
        <begin position="63"/>
        <end position="84"/>
    </location>
</feature>
<evidence type="ECO:0000256" key="1">
    <source>
        <dbReference type="SAM" id="Phobius"/>
    </source>
</evidence>
<feature type="transmembrane region" description="Helical" evidence="1">
    <location>
        <begin position="171"/>
        <end position="192"/>
    </location>
</feature>
<dbReference type="EMBL" id="JBHUHO010000040">
    <property type="protein sequence ID" value="MFD2117481.1"/>
    <property type="molecule type" value="Genomic_DNA"/>
</dbReference>
<dbReference type="Pfam" id="PF05975">
    <property type="entry name" value="EcsB"/>
    <property type="match status" value="1"/>
</dbReference>
<feature type="transmembrane region" description="Helical" evidence="1">
    <location>
        <begin position="198"/>
        <end position="221"/>
    </location>
</feature>
<dbReference type="Proteomes" id="UP001597362">
    <property type="component" value="Unassembled WGS sequence"/>
</dbReference>
<protein>
    <submittedName>
        <fullName evidence="2">ABC transporter permease</fullName>
    </submittedName>
</protein>
<feature type="transmembrane region" description="Helical" evidence="1">
    <location>
        <begin position="290"/>
        <end position="309"/>
    </location>
</feature>
<gene>
    <name evidence="2" type="ORF">ACFSJH_17255</name>
</gene>
<keyword evidence="1" id="KW-0812">Transmembrane</keyword>
<keyword evidence="1" id="KW-1133">Transmembrane helix</keyword>
<feature type="transmembrane region" description="Helical" evidence="1">
    <location>
        <begin position="30"/>
        <end position="51"/>
    </location>
</feature>
<proteinExistence type="predicted"/>
<feature type="transmembrane region" description="Helical" evidence="1">
    <location>
        <begin position="141"/>
        <end position="159"/>
    </location>
</feature>
<keyword evidence="1" id="KW-0472">Membrane</keyword>
<accession>A0ABW4YP09</accession>
<organism evidence="2 3">
    <name type="scientific">Paenibacillus yanchengensis</name>
    <dbReference type="NCBI Taxonomy" id="2035833"/>
    <lineage>
        <taxon>Bacteria</taxon>
        <taxon>Bacillati</taxon>
        <taxon>Bacillota</taxon>
        <taxon>Bacilli</taxon>
        <taxon>Bacillales</taxon>
        <taxon>Paenibacillaceae</taxon>
        <taxon>Paenibacillus</taxon>
    </lineage>
</organism>
<keyword evidence="3" id="KW-1185">Reference proteome</keyword>
<reference evidence="3" key="1">
    <citation type="journal article" date="2019" name="Int. J. Syst. Evol. Microbiol.">
        <title>The Global Catalogue of Microorganisms (GCM) 10K type strain sequencing project: providing services to taxonomists for standard genome sequencing and annotation.</title>
        <authorList>
            <consortium name="The Broad Institute Genomics Platform"/>
            <consortium name="The Broad Institute Genome Sequencing Center for Infectious Disease"/>
            <person name="Wu L."/>
            <person name="Ma J."/>
        </authorList>
    </citation>
    <scope>NUCLEOTIDE SEQUENCE [LARGE SCALE GENOMIC DNA]</scope>
    <source>
        <strain evidence="3">GH52</strain>
    </source>
</reference>
<feature type="transmembrane region" description="Helical" evidence="1">
    <location>
        <begin position="362"/>
        <end position="395"/>
    </location>
</feature>
<dbReference type="InterPro" id="IPR010288">
    <property type="entry name" value="EcsB_ABC"/>
</dbReference>
<feature type="transmembrane region" description="Helical" evidence="1">
    <location>
        <begin position="315"/>
        <end position="332"/>
    </location>
</feature>
<sequence>MKVFCIFGQRLIANAVVHLKAWRTSLDWTVWLYIIIPAAVIGIGMYLELWTRDISAPLESINTIYILQLIMALIIATGRLRIFVEAADRLFLMQRKSWLAGLKGWSYIYSYCVWALRLVLPFLIALPYLIRIEQLHLEQIWLLWIVNWLLQMIVATLEHGISANYNRIMKYIALTILFLIQAIIVILLPNYLIMSTMIIRYSLFIMISLLAIVCSIVIWRLPLRMDHEVKRSLSAQLSSTKILISQSVSVKKISTLRRPLVWRSSERIFKSSHPAVMLAEMRIKSFVRELTYLQSYLGFMSASTVALVLVPSKGAIVLLPLLLIVAWSWINWQKASWMQESFIGQFKWSIVIQSYANSIVRFWILLPVIICWSILAGMKFGGILLPLLLVIAIVAI</sequence>
<evidence type="ECO:0000313" key="2">
    <source>
        <dbReference type="EMBL" id="MFD2117481.1"/>
    </source>
</evidence>
<comment type="caution">
    <text evidence="2">The sequence shown here is derived from an EMBL/GenBank/DDBJ whole genome shotgun (WGS) entry which is preliminary data.</text>
</comment>
<dbReference type="RefSeq" id="WP_377774693.1">
    <property type="nucleotide sequence ID" value="NZ_JBHUHO010000040.1"/>
</dbReference>
<evidence type="ECO:0000313" key="3">
    <source>
        <dbReference type="Proteomes" id="UP001597362"/>
    </source>
</evidence>
<name>A0ABW4YP09_9BACL</name>
<feature type="transmembrane region" description="Helical" evidence="1">
    <location>
        <begin position="105"/>
        <end position="129"/>
    </location>
</feature>